<dbReference type="SUPFAM" id="SSF53218">
    <property type="entry name" value="Molybdenum cofactor biosynthesis proteins"/>
    <property type="match status" value="1"/>
</dbReference>
<keyword evidence="4" id="KW-0460">Magnesium</keyword>
<evidence type="ECO:0000313" key="7">
    <source>
        <dbReference type="Proteomes" id="UP000007730"/>
    </source>
</evidence>
<dbReference type="InterPro" id="IPR038987">
    <property type="entry name" value="MoeA-like"/>
</dbReference>
<evidence type="ECO:0000256" key="4">
    <source>
        <dbReference type="RuleBase" id="RU365090"/>
    </source>
</evidence>
<dbReference type="InterPro" id="IPR036135">
    <property type="entry name" value="MoeA_linker/N_sf"/>
</dbReference>
<keyword evidence="4" id="KW-0500">Molybdenum</keyword>
<dbReference type="InterPro" id="IPR036425">
    <property type="entry name" value="MoaB/Mog-like_dom_sf"/>
</dbReference>
<dbReference type="GO" id="GO:0005829">
    <property type="term" value="C:cytosol"/>
    <property type="evidence" value="ECO:0007669"/>
    <property type="project" value="TreeGrafter"/>
</dbReference>
<sequence length="368" mass="37590">MKPLVSLDDALAGLLEGLAAVQEISVPVVEAVGSIAAAMAPLGVGVPQQDTAMRDGWALSSRDLVGATSYAPAFLPNPPLWIEAGQPMPEGCDCIVDPDLVEVNGPLAQVTGEASPGAGVRRAGGDIAQGASIIAPGSVVRPLDAALACAAGLSGIAIRKPRVTIVDVVSSTDKAVTSDFIAALARRAGAAVSLRRMENRNMATLVATLETEADLLVFIGGTGEGRDDNVAAAISSRGALLAHSIAIAPGTTALTGRMGGLPILALPGRLDQALSAWLLLALPVLARLSARSEPPSLSLPLVRKISSAPGMAEIVLLKRDDMRWMPLAIGDLPLSLIAEADAWLVVPGESEGYAAGTICRGFVLEGYV</sequence>
<protein>
    <recommendedName>
        <fullName evidence="4">Molybdopterin molybdenumtransferase</fullName>
        <ecNumber evidence="4">2.10.1.1</ecNumber>
    </recommendedName>
</protein>
<dbReference type="UniPathway" id="UPA00344"/>
<dbReference type="KEGG" id="ocg:OCA5_c13530"/>
<name>B6JGE6_AFIC5</name>
<evidence type="ECO:0000259" key="5">
    <source>
        <dbReference type="SMART" id="SM00852"/>
    </source>
</evidence>
<evidence type="ECO:0000256" key="1">
    <source>
        <dbReference type="ARBA" id="ARBA00002901"/>
    </source>
</evidence>
<feature type="domain" description="MoaB/Mog" evidence="5">
    <location>
        <begin position="167"/>
        <end position="287"/>
    </location>
</feature>
<comment type="catalytic activity">
    <reaction evidence="3">
        <text>adenylyl-molybdopterin + molybdate = Mo-molybdopterin + AMP + H(+)</text>
        <dbReference type="Rhea" id="RHEA:35047"/>
        <dbReference type="ChEBI" id="CHEBI:15378"/>
        <dbReference type="ChEBI" id="CHEBI:36264"/>
        <dbReference type="ChEBI" id="CHEBI:62727"/>
        <dbReference type="ChEBI" id="CHEBI:71302"/>
        <dbReference type="ChEBI" id="CHEBI:456215"/>
        <dbReference type="EC" id="2.10.1.1"/>
    </reaction>
</comment>
<evidence type="ECO:0000256" key="3">
    <source>
        <dbReference type="ARBA" id="ARBA00047317"/>
    </source>
</evidence>
<evidence type="ECO:0000256" key="2">
    <source>
        <dbReference type="ARBA" id="ARBA00010763"/>
    </source>
</evidence>
<dbReference type="Pfam" id="PF00994">
    <property type="entry name" value="MoCF_biosynth"/>
    <property type="match status" value="1"/>
</dbReference>
<gene>
    <name evidence="6" type="ordered locus">OCA5_c13530</name>
</gene>
<dbReference type="SMART" id="SM00852">
    <property type="entry name" value="MoCF_biosynth"/>
    <property type="match status" value="1"/>
</dbReference>
<reference evidence="6 7" key="1">
    <citation type="journal article" date="2011" name="J. Bacteriol.">
        <title>Complete genome sequences of the chemolithoautotrophic Oligotropha carboxidovorans strains OM4 and OM5.</title>
        <authorList>
            <person name="Volland S."/>
            <person name="Rachinger M."/>
            <person name="Strittmatter A."/>
            <person name="Daniel R."/>
            <person name="Gottschalk G."/>
            <person name="Meyer O."/>
        </authorList>
    </citation>
    <scope>NUCLEOTIDE SEQUENCE [LARGE SCALE GENOMIC DNA]</scope>
    <source>
        <strain evidence="7">ATCC 49405 / DSM 1227 / KCTC 32145 / OM5</strain>
    </source>
</reference>
<evidence type="ECO:0000313" key="6">
    <source>
        <dbReference type="EMBL" id="AEI06069.1"/>
    </source>
</evidence>
<comment type="function">
    <text evidence="1 4">Catalyzes the insertion of molybdate into adenylated molybdopterin with the concomitant release of AMP.</text>
</comment>
<dbReference type="InterPro" id="IPR005110">
    <property type="entry name" value="MoeA_linker/N"/>
</dbReference>
<dbReference type="EC" id="2.10.1.1" evidence="4"/>
<dbReference type="GO" id="GO:0046872">
    <property type="term" value="F:metal ion binding"/>
    <property type="evidence" value="ECO:0007669"/>
    <property type="project" value="UniProtKB-UniRule"/>
</dbReference>
<dbReference type="InterPro" id="IPR036688">
    <property type="entry name" value="MoeA_C_domain_IV_sf"/>
</dbReference>
<comment type="cofactor">
    <cofactor evidence="4">
        <name>Mg(2+)</name>
        <dbReference type="ChEBI" id="CHEBI:18420"/>
    </cofactor>
</comment>
<comment type="pathway">
    <text evidence="4">Cofactor biosynthesis; molybdopterin biosynthesis.</text>
</comment>
<dbReference type="GO" id="GO:0061599">
    <property type="term" value="F:molybdopterin molybdotransferase activity"/>
    <property type="evidence" value="ECO:0007669"/>
    <property type="project" value="UniProtKB-UniRule"/>
</dbReference>
<proteinExistence type="inferred from homology"/>
<dbReference type="HOGENOM" id="CLU_010186_7_2_5"/>
<dbReference type="InterPro" id="IPR001453">
    <property type="entry name" value="MoaB/Mog_dom"/>
</dbReference>
<keyword evidence="7" id="KW-1185">Reference proteome</keyword>
<dbReference type="GO" id="GO:0006777">
    <property type="term" value="P:Mo-molybdopterin cofactor biosynthetic process"/>
    <property type="evidence" value="ECO:0007669"/>
    <property type="project" value="UniProtKB-UniRule"/>
</dbReference>
<dbReference type="RefSeq" id="WP_012563854.1">
    <property type="nucleotide sequence ID" value="NC_011386.1"/>
</dbReference>
<dbReference type="Gene3D" id="3.90.105.10">
    <property type="entry name" value="Molybdopterin biosynthesis moea protein, domain 2"/>
    <property type="match status" value="1"/>
</dbReference>
<keyword evidence="4" id="KW-0479">Metal-binding</keyword>
<dbReference type="Pfam" id="PF03453">
    <property type="entry name" value="MoeA_N"/>
    <property type="match status" value="1"/>
</dbReference>
<keyword evidence="4" id="KW-0501">Molybdenum cofactor biosynthesis</keyword>
<dbReference type="Gene3D" id="2.40.340.10">
    <property type="entry name" value="MoeA, C-terminal, domain IV"/>
    <property type="match status" value="1"/>
</dbReference>
<dbReference type="SUPFAM" id="SSF63882">
    <property type="entry name" value="MoeA N-terminal region -like"/>
    <property type="match status" value="1"/>
</dbReference>
<dbReference type="Proteomes" id="UP000007730">
    <property type="component" value="Chromosome"/>
</dbReference>
<dbReference type="AlphaFoldDB" id="B6JGE6"/>
<dbReference type="Gene3D" id="2.170.190.11">
    <property type="entry name" value="Molybdopterin biosynthesis moea protein, domain 3"/>
    <property type="match status" value="1"/>
</dbReference>
<dbReference type="PANTHER" id="PTHR10192">
    <property type="entry name" value="MOLYBDOPTERIN BIOSYNTHESIS PROTEIN"/>
    <property type="match status" value="1"/>
</dbReference>
<dbReference type="KEGG" id="oca:OCAR_6717"/>
<dbReference type="PANTHER" id="PTHR10192:SF5">
    <property type="entry name" value="GEPHYRIN"/>
    <property type="match status" value="1"/>
</dbReference>
<organism evidence="6 7">
    <name type="scientific">Afipia carboxidovorans (strain ATCC 49405 / DSM 1227 / KCTC 32145 / OM5)</name>
    <name type="common">Oligotropha carboxidovorans</name>
    <dbReference type="NCBI Taxonomy" id="504832"/>
    <lineage>
        <taxon>Bacteria</taxon>
        <taxon>Pseudomonadati</taxon>
        <taxon>Pseudomonadota</taxon>
        <taxon>Alphaproteobacteria</taxon>
        <taxon>Hyphomicrobiales</taxon>
        <taxon>Nitrobacteraceae</taxon>
        <taxon>Afipia</taxon>
    </lineage>
</organism>
<dbReference type="eggNOG" id="COG0303">
    <property type="taxonomic scope" value="Bacteria"/>
</dbReference>
<dbReference type="EMBL" id="CP002826">
    <property type="protein sequence ID" value="AEI06069.1"/>
    <property type="molecule type" value="Genomic_DNA"/>
</dbReference>
<dbReference type="Gene3D" id="3.40.980.10">
    <property type="entry name" value="MoaB/Mog-like domain"/>
    <property type="match status" value="1"/>
</dbReference>
<accession>B6JGE6</accession>
<keyword evidence="4" id="KW-0808">Transferase</keyword>
<comment type="similarity">
    <text evidence="2 4">Belongs to the MoeA family.</text>
</comment>
<dbReference type="STRING" id="504832.OCA5_c13530"/>
<dbReference type="OrthoDB" id="8435302at2"/>
<dbReference type="SUPFAM" id="SSF63867">
    <property type="entry name" value="MoeA C-terminal domain-like"/>
    <property type="match status" value="1"/>
</dbReference>